<dbReference type="Proteomes" id="UP000190061">
    <property type="component" value="Unassembled WGS sequence"/>
</dbReference>
<dbReference type="AlphaFoldDB" id="A0A1T4LJH1"/>
<proteinExistence type="inferred from homology"/>
<sequence>MADTPACPQCGMANTYPDGATLVCADCGHEWVEGEAGDALCVRDTHGNVLANGDTVVVIKDLKVKGSSIPLKQGTVIRNIRLVEGDEEHIEGHSEKIKGLVLKTCFLRKA</sequence>
<dbReference type="InterPro" id="IPR004624">
    <property type="entry name" value="YjdM"/>
</dbReference>
<dbReference type="RefSeq" id="WP_078756709.1">
    <property type="nucleotide sequence ID" value="NZ_FUXP01000001.1"/>
</dbReference>
<dbReference type="Gene3D" id="2.30.30.40">
    <property type="entry name" value="SH3 Domains"/>
    <property type="match status" value="1"/>
</dbReference>
<dbReference type="NCBIfam" id="TIGR00686">
    <property type="entry name" value="phnA"/>
    <property type="match status" value="1"/>
</dbReference>
<organism evidence="4 5">
    <name type="scientific">Lysobacter spongiicola DSM 21749</name>
    <dbReference type="NCBI Taxonomy" id="1122188"/>
    <lineage>
        <taxon>Bacteria</taxon>
        <taxon>Pseudomonadati</taxon>
        <taxon>Pseudomonadota</taxon>
        <taxon>Gammaproteobacteria</taxon>
        <taxon>Lysobacterales</taxon>
        <taxon>Lysobacteraceae</taxon>
        <taxon>Novilysobacter</taxon>
    </lineage>
</organism>
<comment type="similarity">
    <text evidence="1">Belongs to the YjdM family.</text>
</comment>
<dbReference type="PANTHER" id="PTHR30305">
    <property type="entry name" value="PROTEIN YJDM-RELATED"/>
    <property type="match status" value="1"/>
</dbReference>
<name>A0A1T4LJH1_9GAMM</name>
<evidence type="ECO:0000313" key="4">
    <source>
        <dbReference type="EMBL" id="SJZ54584.1"/>
    </source>
</evidence>
<feature type="domain" description="Protein YjdM N-terminal" evidence="3">
    <location>
        <begin position="4"/>
        <end position="31"/>
    </location>
</feature>
<dbReference type="InterPro" id="IPR013987">
    <property type="entry name" value="YjdM_N"/>
</dbReference>
<feature type="domain" description="Protein YjdM C-terminal" evidence="2">
    <location>
        <begin position="42"/>
        <end position="110"/>
    </location>
</feature>
<dbReference type="GO" id="GO:0016787">
    <property type="term" value="F:hydrolase activity"/>
    <property type="evidence" value="ECO:0007669"/>
    <property type="project" value="UniProtKB-KW"/>
</dbReference>
<gene>
    <name evidence="4" type="ORF">SAMN02745674_00033</name>
</gene>
<dbReference type="PANTHER" id="PTHR30305:SF3">
    <property type="entry name" value="PROTEIN YJDM"/>
    <property type="match status" value="1"/>
</dbReference>
<dbReference type="SUPFAM" id="SSF82057">
    <property type="entry name" value="Prokaryotic SH3-related domain"/>
    <property type="match status" value="1"/>
</dbReference>
<dbReference type="SUPFAM" id="SSF57783">
    <property type="entry name" value="Zinc beta-ribbon"/>
    <property type="match status" value="1"/>
</dbReference>
<dbReference type="InterPro" id="IPR013988">
    <property type="entry name" value="YjdM_C"/>
</dbReference>
<reference evidence="4 5" key="1">
    <citation type="submission" date="2017-02" db="EMBL/GenBank/DDBJ databases">
        <authorList>
            <person name="Peterson S.W."/>
        </authorList>
    </citation>
    <scope>NUCLEOTIDE SEQUENCE [LARGE SCALE GENOMIC DNA]</scope>
    <source>
        <strain evidence="4 5">DSM 21749</strain>
    </source>
</reference>
<protein>
    <submittedName>
        <fullName evidence="4">Phosphonoacetate hydrolase</fullName>
    </submittedName>
</protein>
<keyword evidence="5" id="KW-1185">Reference proteome</keyword>
<dbReference type="Pfam" id="PF03831">
    <property type="entry name" value="YjdM"/>
    <property type="match status" value="1"/>
</dbReference>
<dbReference type="Gene3D" id="2.20.25.10">
    <property type="match status" value="1"/>
</dbReference>
<evidence type="ECO:0000259" key="3">
    <source>
        <dbReference type="Pfam" id="PF08274"/>
    </source>
</evidence>
<dbReference type="OrthoDB" id="9810131at2"/>
<dbReference type="EMBL" id="FUXP01000001">
    <property type="protein sequence ID" value="SJZ54584.1"/>
    <property type="molecule type" value="Genomic_DNA"/>
</dbReference>
<evidence type="ECO:0000313" key="5">
    <source>
        <dbReference type="Proteomes" id="UP000190061"/>
    </source>
</evidence>
<dbReference type="Pfam" id="PF08274">
    <property type="entry name" value="Zn_Ribbon_YjdM"/>
    <property type="match status" value="1"/>
</dbReference>
<accession>A0A1T4LJH1</accession>
<keyword evidence="4" id="KW-0378">Hydrolase</keyword>
<evidence type="ECO:0000256" key="1">
    <source>
        <dbReference type="ARBA" id="ARBA00009248"/>
    </source>
</evidence>
<evidence type="ECO:0000259" key="2">
    <source>
        <dbReference type="Pfam" id="PF03831"/>
    </source>
</evidence>